<reference evidence="1 2" key="1">
    <citation type="submission" date="2023-06" db="EMBL/GenBank/DDBJ databases">
        <title>Pelomonas sp. PFR6 16S ribosomal RNA gene Genome sequencing and assembly.</title>
        <authorList>
            <person name="Woo H."/>
        </authorList>
    </citation>
    <scope>NUCLEOTIDE SEQUENCE [LARGE SCALE GENOMIC DNA]</scope>
    <source>
        <strain evidence="1 2">PFR6</strain>
    </source>
</reference>
<comment type="caution">
    <text evidence="1">The sequence shown here is derived from an EMBL/GenBank/DDBJ whole genome shotgun (WGS) entry which is preliminary data.</text>
</comment>
<organism evidence="1 2">
    <name type="scientific">Roseateles violae</name>
    <dbReference type="NCBI Taxonomy" id="3058042"/>
    <lineage>
        <taxon>Bacteria</taxon>
        <taxon>Pseudomonadati</taxon>
        <taxon>Pseudomonadota</taxon>
        <taxon>Betaproteobacteria</taxon>
        <taxon>Burkholderiales</taxon>
        <taxon>Sphaerotilaceae</taxon>
        <taxon>Roseateles</taxon>
    </lineage>
</organism>
<dbReference type="RefSeq" id="WP_290361619.1">
    <property type="nucleotide sequence ID" value="NZ_JAUHHC010000013.1"/>
</dbReference>
<evidence type="ECO:0000313" key="2">
    <source>
        <dbReference type="Proteomes" id="UP001228044"/>
    </source>
</evidence>
<sequence>MSRALLIVGGIAAAGLALYVVKKGGVSQAASAIGAGAVNAAGGAVSGAVGAVGASVGLPTPSETTTDPAVSRWLIDNAGHMEASKWSGALAYGRALFLPAGSGTPPPAGSDVARQFGGLLGARSNDTGDETARLLARYPGATTREPSSIFSGAGSFSDGATGGYFDLYGTNPMPLF</sequence>
<dbReference type="EMBL" id="JAUHHC010000013">
    <property type="protein sequence ID" value="MDN3923319.1"/>
    <property type="molecule type" value="Genomic_DNA"/>
</dbReference>
<dbReference type="Proteomes" id="UP001228044">
    <property type="component" value="Unassembled WGS sequence"/>
</dbReference>
<gene>
    <name evidence="1" type="ORF">QWJ38_23840</name>
</gene>
<accession>A0ABT8E0H7</accession>
<keyword evidence="2" id="KW-1185">Reference proteome</keyword>
<protein>
    <submittedName>
        <fullName evidence="1">Uncharacterized protein</fullName>
    </submittedName>
</protein>
<evidence type="ECO:0000313" key="1">
    <source>
        <dbReference type="EMBL" id="MDN3923319.1"/>
    </source>
</evidence>
<proteinExistence type="predicted"/>
<name>A0ABT8E0H7_9BURK</name>